<dbReference type="FunFam" id="3.40.50.300:FF:000016">
    <property type="entry name" value="Oligopeptide ABC transporter ATP-binding component"/>
    <property type="match status" value="1"/>
</dbReference>
<dbReference type="Pfam" id="PF00005">
    <property type="entry name" value="ABC_tran"/>
    <property type="match status" value="1"/>
</dbReference>
<dbReference type="InterPro" id="IPR003439">
    <property type="entry name" value="ABC_transporter-like_ATP-bd"/>
</dbReference>
<organism evidence="9 10">
    <name type="scientific">Siminovitchia terrae</name>
    <name type="common">Bacillus terrae</name>
    <dbReference type="NCBI Taxonomy" id="1914933"/>
    <lineage>
        <taxon>Bacteria</taxon>
        <taxon>Bacillati</taxon>
        <taxon>Bacillota</taxon>
        <taxon>Bacilli</taxon>
        <taxon>Bacillales</taxon>
        <taxon>Bacillaceae</taxon>
        <taxon>Siminovitchia</taxon>
    </lineage>
</organism>
<feature type="domain" description="ABC transporter" evidence="8">
    <location>
        <begin position="7"/>
        <end position="257"/>
    </location>
</feature>
<dbReference type="Proteomes" id="UP000287296">
    <property type="component" value="Unassembled WGS sequence"/>
</dbReference>
<dbReference type="InterPro" id="IPR003593">
    <property type="entry name" value="AAA+_ATPase"/>
</dbReference>
<comment type="similarity">
    <text evidence="2">Belongs to the ABC transporter superfamily.</text>
</comment>
<sequence length="338" mass="37500">MSNQSLLKVNHLRTTFATEEGAVTAVDDVSFTVNKGETIGVVGESGCGKSVTSESIMRLLNEKTTKYEGEVLFEGENLLQLSKAEMREIRGNKISMVFQDPMTSLNPVQTIGDQIAEAIVIHQKVNKREAYKKAEEMLRLTGIPAPEKRIHEYPHELSGGMRQRVFIAMALACRPKVLIADEPTTALDVTIQAQILDLIDHLKSELEMGVMMITHDLGVVAEVCQRVVVMYLGQVIEEGEVGTLFSRPLHPYTRGLLKSIPQLDGDRTEKLHVIKGVVPPLTAVPTGCRFAPRCEFADEQCTGQAPDLTEIDTTQKVRCWKADEFLKKEGHKHHATTV</sequence>
<keyword evidence="3" id="KW-0813">Transport</keyword>
<accession>A0A429X1Z1</accession>
<dbReference type="GO" id="GO:0005886">
    <property type="term" value="C:plasma membrane"/>
    <property type="evidence" value="ECO:0007669"/>
    <property type="project" value="UniProtKB-SubCell"/>
</dbReference>
<comment type="subcellular location">
    <subcellularLocation>
        <location evidence="1">Cell membrane</location>
        <topology evidence="1">Peripheral membrane protein</topology>
    </subcellularLocation>
</comment>
<dbReference type="SUPFAM" id="SSF52540">
    <property type="entry name" value="P-loop containing nucleoside triphosphate hydrolases"/>
    <property type="match status" value="1"/>
</dbReference>
<evidence type="ECO:0000256" key="5">
    <source>
        <dbReference type="ARBA" id="ARBA00022741"/>
    </source>
</evidence>
<dbReference type="CDD" id="cd03257">
    <property type="entry name" value="ABC_NikE_OppD_transporters"/>
    <property type="match status" value="1"/>
</dbReference>
<dbReference type="InterPro" id="IPR050388">
    <property type="entry name" value="ABC_Ni/Peptide_Import"/>
</dbReference>
<dbReference type="EMBL" id="QYTW02000033">
    <property type="protein sequence ID" value="RST57491.1"/>
    <property type="molecule type" value="Genomic_DNA"/>
</dbReference>
<keyword evidence="5" id="KW-0547">Nucleotide-binding</keyword>
<evidence type="ECO:0000256" key="1">
    <source>
        <dbReference type="ARBA" id="ARBA00004202"/>
    </source>
</evidence>
<dbReference type="NCBIfam" id="TIGR01727">
    <property type="entry name" value="oligo_HPY"/>
    <property type="match status" value="1"/>
</dbReference>
<dbReference type="PROSITE" id="PS50893">
    <property type="entry name" value="ABC_TRANSPORTER_2"/>
    <property type="match status" value="1"/>
</dbReference>
<evidence type="ECO:0000259" key="8">
    <source>
        <dbReference type="PROSITE" id="PS50893"/>
    </source>
</evidence>
<dbReference type="RefSeq" id="WP_120118381.1">
    <property type="nucleotide sequence ID" value="NZ_BORI01000025.1"/>
</dbReference>
<dbReference type="InterPro" id="IPR013563">
    <property type="entry name" value="Oligopep_ABC_C"/>
</dbReference>
<name>A0A429X1Z1_SIMTE</name>
<proteinExistence type="inferred from homology"/>
<evidence type="ECO:0000256" key="3">
    <source>
        <dbReference type="ARBA" id="ARBA00022448"/>
    </source>
</evidence>
<dbReference type="PANTHER" id="PTHR43297:SF2">
    <property type="entry name" value="DIPEPTIDE TRANSPORT ATP-BINDING PROTEIN DPPD"/>
    <property type="match status" value="1"/>
</dbReference>
<evidence type="ECO:0000256" key="2">
    <source>
        <dbReference type="ARBA" id="ARBA00005417"/>
    </source>
</evidence>
<dbReference type="Gene3D" id="3.40.50.300">
    <property type="entry name" value="P-loop containing nucleotide triphosphate hydrolases"/>
    <property type="match status" value="1"/>
</dbReference>
<gene>
    <name evidence="9" type="ORF">D5F11_022475</name>
</gene>
<evidence type="ECO:0000313" key="10">
    <source>
        <dbReference type="Proteomes" id="UP000287296"/>
    </source>
</evidence>
<protein>
    <submittedName>
        <fullName evidence="9">ABC transporter ATP-binding protein</fullName>
    </submittedName>
</protein>
<evidence type="ECO:0000256" key="7">
    <source>
        <dbReference type="ARBA" id="ARBA00023136"/>
    </source>
</evidence>
<dbReference type="PANTHER" id="PTHR43297">
    <property type="entry name" value="OLIGOPEPTIDE TRANSPORT ATP-BINDING PROTEIN APPD"/>
    <property type="match status" value="1"/>
</dbReference>
<dbReference type="GO" id="GO:0015833">
    <property type="term" value="P:peptide transport"/>
    <property type="evidence" value="ECO:0007669"/>
    <property type="project" value="InterPro"/>
</dbReference>
<dbReference type="InterPro" id="IPR027417">
    <property type="entry name" value="P-loop_NTPase"/>
</dbReference>
<dbReference type="GO" id="GO:0005524">
    <property type="term" value="F:ATP binding"/>
    <property type="evidence" value="ECO:0007669"/>
    <property type="project" value="UniProtKB-KW"/>
</dbReference>
<evidence type="ECO:0000256" key="4">
    <source>
        <dbReference type="ARBA" id="ARBA00022475"/>
    </source>
</evidence>
<dbReference type="InterPro" id="IPR017871">
    <property type="entry name" value="ABC_transporter-like_CS"/>
</dbReference>
<keyword evidence="7" id="KW-0472">Membrane</keyword>
<reference evidence="9 10" key="1">
    <citation type="submission" date="2018-12" db="EMBL/GenBank/DDBJ databases">
        <authorList>
            <person name="Sun L."/>
            <person name="Chen Z."/>
        </authorList>
    </citation>
    <scope>NUCLEOTIDE SEQUENCE [LARGE SCALE GENOMIC DNA]</scope>
    <source>
        <strain evidence="9 10">LMG 29736</strain>
    </source>
</reference>
<dbReference type="GO" id="GO:0016887">
    <property type="term" value="F:ATP hydrolysis activity"/>
    <property type="evidence" value="ECO:0007669"/>
    <property type="project" value="InterPro"/>
</dbReference>
<keyword evidence="4" id="KW-1003">Cell membrane</keyword>
<dbReference type="SMART" id="SM00382">
    <property type="entry name" value="AAA"/>
    <property type="match status" value="1"/>
</dbReference>
<keyword evidence="6 9" id="KW-0067">ATP-binding</keyword>
<dbReference type="AlphaFoldDB" id="A0A429X1Z1"/>
<comment type="caution">
    <text evidence="9">The sequence shown here is derived from an EMBL/GenBank/DDBJ whole genome shotgun (WGS) entry which is preliminary data.</text>
</comment>
<dbReference type="OrthoDB" id="9802264at2"/>
<dbReference type="Pfam" id="PF08352">
    <property type="entry name" value="oligo_HPY"/>
    <property type="match status" value="1"/>
</dbReference>
<evidence type="ECO:0000313" key="9">
    <source>
        <dbReference type="EMBL" id="RST57491.1"/>
    </source>
</evidence>
<evidence type="ECO:0000256" key="6">
    <source>
        <dbReference type="ARBA" id="ARBA00022840"/>
    </source>
</evidence>
<dbReference type="PROSITE" id="PS00211">
    <property type="entry name" value="ABC_TRANSPORTER_1"/>
    <property type="match status" value="1"/>
</dbReference>